<dbReference type="InterPro" id="IPR049826">
    <property type="entry name" value="Ig-like_ice"/>
</dbReference>
<dbReference type="InterPro" id="IPR039329">
    <property type="entry name" value="SIAE"/>
</dbReference>
<dbReference type="GO" id="GO:0001681">
    <property type="term" value="F:sialate O-acetylesterase activity"/>
    <property type="evidence" value="ECO:0007669"/>
    <property type="project" value="InterPro"/>
</dbReference>
<proteinExistence type="predicted"/>
<dbReference type="Pfam" id="PF22783">
    <property type="entry name" value="BapA_N"/>
    <property type="match status" value="1"/>
</dbReference>
<evidence type="ECO:0000259" key="3">
    <source>
        <dbReference type="Pfam" id="PF22783"/>
    </source>
</evidence>
<dbReference type="InterPro" id="IPR013783">
    <property type="entry name" value="Ig-like_fold"/>
</dbReference>
<dbReference type="PANTHER" id="PTHR22901">
    <property type="entry name" value="SIALATE O-ACETYLESTERASE"/>
    <property type="match status" value="1"/>
</dbReference>
<evidence type="ECO:0000259" key="2">
    <source>
        <dbReference type="Pfam" id="PF19077"/>
    </source>
</evidence>
<feature type="domain" description="Biofilm-associated protein BapA-like prefix-like" evidence="3">
    <location>
        <begin position="20"/>
        <end position="95"/>
    </location>
</feature>
<gene>
    <name evidence="4" type="ORF">BWR18_03870</name>
</gene>
<dbReference type="InterPro" id="IPR044016">
    <property type="entry name" value="Big_13"/>
</dbReference>
<dbReference type="InterPro" id="IPR041498">
    <property type="entry name" value="Big_6"/>
</dbReference>
<keyword evidence="5" id="KW-1185">Reference proteome</keyword>
<reference evidence="4 5" key="1">
    <citation type="submission" date="2017-01" db="EMBL/GenBank/DDBJ databases">
        <title>Complete genome of Tateyamaria omphalii DOK1-4 isolated from seawater in Dokdo.</title>
        <authorList>
            <person name="Kim J.H."/>
            <person name="Chi W.-J."/>
        </authorList>
    </citation>
    <scope>NUCLEOTIDE SEQUENCE [LARGE SCALE GENOMIC DNA]</scope>
    <source>
        <strain evidence="4 5">DOK1-4</strain>
    </source>
</reference>
<dbReference type="InterPro" id="IPR048051">
    <property type="entry name" value="BapA-like_prefix-like"/>
</dbReference>
<dbReference type="OrthoDB" id="7858035at2"/>
<dbReference type="KEGG" id="tom:BWR18_03870"/>
<evidence type="ECO:0000313" key="4">
    <source>
        <dbReference type="EMBL" id="APX10924.1"/>
    </source>
</evidence>
<dbReference type="RefSeq" id="WP_076626791.1">
    <property type="nucleotide sequence ID" value="NZ_CP019312.1"/>
</dbReference>
<dbReference type="NCBIfam" id="NF033510">
    <property type="entry name" value="Ca_tandemer"/>
    <property type="match status" value="7"/>
</dbReference>
<dbReference type="EMBL" id="CP019312">
    <property type="protein sequence ID" value="APX10924.1"/>
    <property type="molecule type" value="Genomic_DNA"/>
</dbReference>
<sequence>MKAIDFVVRDGAGAIQRGVVPAEGNAAVSLTQGQEISFNLRQVDLAGQQRSGDDLIITLVDGRQVTLENYFNDAGEANRLFISSDGYLNEVAFVDTADGELFAQYGPTEQWGKWSPSDDLIYLGRTEVASAPLTDDEEVSMLGAALLGGSGLLGGGAAAAAAVVGGAALLNNGGGSGGTGGGGAGGGGGGSAPTPYVPADPTIDGAGTSANIGGDDTATHVFEVTGTGEPGDAVTVTAGHQVVTTTIGDDGKWSVTFQGATFPNDGTVDVFAEFSHAGGGATTLPGPTFVIDTTPPDVAVTEGVDSVGHVVNGGEMSSGVTLKGTGEAGATLEVTISGVTRTVTVNDTGTWEATWQAGTLAEGEYSTDVTIVASDNFGNTTTVTDTLVVDTVAEITMETATLEGDGIINAVEASDGVVLTGTAQPGSTVEVTFGSVTRSATVDATGNWSATFAAAEIPSGETTVTATAVATDTAGNTATATGDVQVDTLVNALNYTSTAGGDGTINASEAAAGIVVTGMVEPGSTLLVTLAGVTTAAVVAADGSWTATFAPGQLPSGTYTSDMVATATDAAGNTSSVTQSVNVDTQASVLTLNGPVEGDDVINGVEASDGVVLSGTSDPGAIVNVTLHGVTHQTVAGSNGTWQAFFAAGEIPAGTYDAQISATTTDAAGNTATVTDTVHVDTHVDNLSVAADQIEGDQIISGAERADGTVITGTTEPGSTVLVTMGAHTVQAVVDANGNWQAPFAANQIPVGEYTADISVTATDRAGNVATVTDTVEVDTLVSTLSLNGPVTADDVINAQEAREGINLGGMVEPGSTVMVDFNGTVMAATVDAGGNWSLDIPPSAIAAGEYDAAITVMATDAVGNTDAISDTVRIDTQAPGGPVIASYTRDSHGVRGISTDQSDGDLSVAQVNADGTITDVVANQVDIDVLGETNFQFQTDVPDGSHLVVSSQDAAGNAVGTYVVLDDESANSSVDLGNSNLGNYQIEAVDLQFAEEARLTITEAQLLNLSDNSNTLTIHGGRDDTVTIAGAQRTGSTTVDGQTYDVYSLGAEGTIILDDDIAVNTGVV</sequence>
<name>A0A1P8MSC1_9RHOB</name>
<dbReference type="GO" id="GO:0005975">
    <property type="term" value="P:carbohydrate metabolic process"/>
    <property type="evidence" value="ECO:0007669"/>
    <property type="project" value="TreeGrafter"/>
</dbReference>
<dbReference type="NCBIfam" id="NF012196">
    <property type="entry name" value="Ig_like_ice"/>
    <property type="match status" value="1"/>
</dbReference>
<accession>A0A1P8MSC1</accession>
<dbReference type="Gene3D" id="2.60.40.10">
    <property type="entry name" value="Immunoglobulins"/>
    <property type="match status" value="7"/>
</dbReference>
<protein>
    <submittedName>
        <fullName evidence="4">RTX toxin</fullName>
    </submittedName>
</protein>
<evidence type="ECO:0000259" key="1">
    <source>
        <dbReference type="Pfam" id="PF17936"/>
    </source>
</evidence>
<feature type="domain" description="Bacterial Ig-like" evidence="2">
    <location>
        <begin position="521"/>
        <end position="585"/>
    </location>
</feature>
<dbReference type="PANTHER" id="PTHR22901:SF0">
    <property type="entry name" value="SIALATE O-ACETYLESTERASE"/>
    <property type="match status" value="1"/>
</dbReference>
<evidence type="ECO:0000313" key="5">
    <source>
        <dbReference type="Proteomes" id="UP000186336"/>
    </source>
</evidence>
<dbReference type="STRING" id="299262.BWR18_03870"/>
<dbReference type="Pfam" id="PF17936">
    <property type="entry name" value="Big_6"/>
    <property type="match status" value="2"/>
</dbReference>
<organism evidence="4 5">
    <name type="scientific">Tateyamaria omphalii</name>
    <dbReference type="NCBI Taxonomy" id="299262"/>
    <lineage>
        <taxon>Bacteria</taxon>
        <taxon>Pseudomonadati</taxon>
        <taxon>Pseudomonadota</taxon>
        <taxon>Alphaproteobacteria</taxon>
        <taxon>Rhodobacterales</taxon>
        <taxon>Roseobacteraceae</taxon>
        <taxon>Tateyamaria</taxon>
    </lineage>
</organism>
<dbReference type="Proteomes" id="UP000186336">
    <property type="component" value="Chromosome"/>
</dbReference>
<dbReference type="AlphaFoldDB" id="A0A1P8MSC1"/>
<feature type="domain" description="Bacterial Ig" evidence="1">
    <location>
        <begin position="706"/>
        <end position="777"/>
    </location>
</feature>
<dbReference type="Pfam" id="PF19077">
    <property type="entry name" value="Big_13"/>
    <property type="match status" value="2"/>
</dbReference>
<feature type="domain" description="Bacterial Ig-like" evidence="2">
    <location>
        <begin position="817"/>
        <end position="877"/>
    </location>
</feature>
<feature type="domain" description="Bacterial Ig" evidence="1">
    <location>
        <begin position="413"/>
        <end position="481"/>
    </location>
</feature>